<reference evidence="2 3" key="1">
    <citation type="submission" date="2017-09" db="EMBL/GenBank/DDBJ databases">
        <title>Mesorhizobum sanjuanii sp. nov. isolated from nodules of Lotus tenuis in saline-alkaline lowlands of Flooding Pampa.</title>
        <authorList>
            <person name="Sannazzaro A.I."/>
            <person name="Torres Tejerizo G.A."/>
            <person name="Fontana F."/>
            <person name="Cumpa Velazquez L.M."/>
            <person name="Hansen L."/>
            <person name="Pistorio M."/>
            <person name="Estrella M.J."/>
        </authorList>
    </citation>
    <scope>NUCLEOTIDE SEQUENCE [LARGE SCALE GENOMIC DNA]</scope>
    <source>
        <strain evidence="2 3">BSA136</strain>
    </source>
</reference>
<gene>
    <name evidence="2" type="ORF">CN311_01065</name>
</gene>
<dbReference type="AlphaFoldDB" id="A0A2A6FM86"/>
<dbReference type="Pfam" id="PF06568">
    <property type="entry name" value="YjiS-like"/>
    <property type="match status" value="1"/>
</dbReference>
<comment type="caution">
    <text evidence="2">The sequence shown here is derived from an EMBL/GenBank/DDBJ whole genome shotgun (WGS) entry which is preliminary data.</text>
</comment>
<evidence type="ECO:0000313" key="3">
    <source>
        <dbReference type="Proteomes" id="UP000219182"/>
    </source>
</evidence>
<sequence length="59" mass="6585">MRNLFALAPTAFEALLSRSRARRDAGRLDGFSDAQLKDIGISRGDIDRVVRSHMTKPAR</sequence>
<keyword evidence="3" id="KW-1185">Reference proteome</keyword>
<dbReference type="InterPro" id="IPR009506">
    <property type="entry name" value="YjiS-like"/>
</dbReference>
<organism evidence="2 3">
    <name type="scientific">Mesorhizobium sanjuanii</name>
    <dbReference type="NCBI Taxonomy" id="2037900"/>
    <lineage>
        <taxon>Bacteria</taxon>
        <taxon>Pseudomonadati</taxon>
        <taxon>Pseudomonadota</taxon>
        <taxon>Alphaproteobacteria</taxon>
        <taxon>Hyphomicrobiales</taxon>
        <taxon>Phyllobacteriaceae</taxon>
        <taxon>Mesorhizobium</taxon>
    </lineage>
</organism>
<dbReference type="EMBL" id="NWQG01000005">
    <property type="protein sequence ID" value="PDQ22944.1"/>
    <property type="molecule type" value="Genomic_DNA"/>
</dbReference>
<name>A0A2A6FM86_9HYPH</name>
<dbReference type="RefSeq" id="WP_097571589.1">
    <property type="nucleotide sequence ID" value="NZ_NWQG01000005.1"/>
</dbReference>
<accession>A0A2A6FM86</accession>
<protein>
    <recommendedName>
        <fullName evidence="1">YjiS-like domain-containing protein</fullName>
    </recommendedName>
</protein>
<feature type="domain" description="YjiS-like" evidence="1">
    <location>
        <begin position="13"/>
        <end position="47"/>
    </location>
</feature>
<evidence type="ECO:0000313" key="2">
    <source>
        <dbReference type="EMBL" id="PDQ22944.1"/>
    </source>
</evidence>
<dbReference type="Proteomes" id="UP000219182">
    <property type="component" value="Unassembled WGS sequence"/>
</dbReference>
<proteinExistence type="predicted"/>
<evidence type="ECO:0000259" key="1">
    <source>
        <dbReference type="Pfam" id="PF06568"/>
    </source>
</evidence>